<keyword evidence="2" id="KW-1185">Reference proteome</keyword>
<dbReference type="EMBL" id="LSSM01001048">
    <property type="protein sequence ID" value="OMJ27375.1"/>
    <property type="molecule type" value="Genomic_DNA"/>
</dbReference>
<reference evidence="2" key="1">
    <citation type="submission" date="2017-01" db="EMBL/GenBank/DDBJ databases">
        <authorList>
            <person name="Wang Y."/>
            <person name="White M."/>
            <person name="Kvist S."/>
            <person name="Moncalvo J.-M."/>
        </authorList>
    </citation>
    <scope>NUCLEOTIDE SEQUENCE [LARGE SCALE GENOMIC DNA]</scope>
    <source>
        <strain evidence="2">ID-206-W2</strain>
    </source>
</reference>
<evidence type="ECO:0000313" key="1">
    <source>
        <dbReference type="EMBL" id="OMJ27375.1"/>
    </source>
</evidence>
<accession>A0A1R1YKQ2</accession>
<name>A0A1R1YKQ2_9FUNG</name>
<comment type="caution">
    <text evidence="1">The sequence shown here is derived from an EMBL/GenBank/DDBJ whole genome shotgun (WGS) entry which is preliminary data.</text>
</comment>
<dbReference type="Proteomes" id="UP000187429">
    <property type="component" value="Unassembled WGS sequence"/>
</dbReference>
<gene>
    <name evidence="1" type="ORF">AYI69_g3189</name>
</gene>
<dbReference type="OrthoDB" id="5545891at2759"/>
<sequence>MDQEGINQVTISQDQLKELTEIVRELLREKERNAKPEDPFVTTRIPLTDLAVYSELIEAILSIEEDFFHTPLTEEERKEEIHSFPKSSSMKYLSPPLKDSASTAVKKADTTLHGIQVALAQAARSIDYCVHRRVQDNPELTIDDQNIVFANTMRVLLFEIASMVTQ</sequence>
<protein>
    <submittedName>
        <fullName evidence="1">Uncharacterized protein</fullName>
    </submittedName>
</protein>
<proteinExistence type="predicted"/>
<evidence type="ECO:0000313" key="2">
    <source>
        <dbReference type="Proteomes" id="UP000187429"/>
    </source>
</evidence>
<dbReference type="AlphaFoldDB" id="A0A1R1YKQ2"/>
<organism evidence="1 2">
    <name type="scientific">Smittium culicis</name>
    <dbReference type="NCBI Taxonomy" id="133412"/>
    <lineage>
        <taxon>Eukaryota</taxon>
        <taxon>Fungi</taxon>
        <taxon>Fungi incertae sedis</taxon>
        <taxon>Zoopagomycota</taxon>
        <taxon>Kickxellomycotina</taxon>
        <taxon>Harpellomycetes</taxon>
        <taxon>Harpellales</taxon>
        <taxon>Legeriomycetaceae</taxon>
        <taxon>Smittium</taxon>
    </lineage>
</organism>